<evidence type="ECO:0000256" key="2">
    <source>
        <dbReference type="ARBA" id="ARBA00022729"/>
    </source>
</evidence>
<dbReference type="Proteomes" id="UP001174677">
    <property type="component" value="Chromosome 1"/>
</dbReference>
<evidence type="ECO:0000313" key="5">
    <source>
        <dbReference type="EMBL" id="KAJ9189033.1"/>
    </source>
</evidence>
<name>A0ABQ9N9R8_HEVBR</name>
<feature type="signal peptide" evidence="3">
    <location>
        <begin position="1"/>
        <end position="27"/>
    </location>
</feature>
<keyword evidence="2 3" id="KW-0732">Signal</keyword>
<evidence type="ECO:0000256" key="1">
    <source>
        <dbReference type="ARBA" id="ARBA00004167"/>
    </source>
</evidence>
<evidence type="ECO:0000256" key="3">
    <source>
        <dbReference type="SAM" id="SignalP"/>
    </source>
</evidence>
<keyword evidence="6" id="KW-1185">Reference proteome</keyword>
<organism evidence="5 6">
    <name type="scientific">Hevea brasiliensis</name>
    <name type="common">Para rubber tree</name>
    <name type="synonym">Siphonia brasiliensis</name>
    <dbReference type="NCBI Taxonomy" id="3981"/>
    <lineage>
        <taxon>Eukaryota</taxon>
        <taxon>Viridiplantae</taxon>
        <taxon>Streptophyta</taxon>
        <taxon>Embryophyta</taxon>
        <taxon>Tracheophyta</taxon>
        <taxon>Spermatophyta</taxon>
        <taxon>Magnoliopsida</taxon>
        <taxon>eudicotyledons</taxon>
        <taxon>Gunneridae</taxon>
        <taxon>Pentapetalae</taxon>
        <taxon>rosids</taxon>
        <taxon>fabids</taxon>
        <taxon>Malpighiales</taxon>
        <taxon>Euphorbiaceae</taxon>
        <taxon>Crotonoideae</taxon>
        <taxon>Micrandreae</taxon>
        <taxon>Hevea</taxon>
    </lineage>
</organism>
<evidence type="ECO:0000313" key="6">
    <source>
        <dbReference type="Proteomes" id="UP001174677"/>
    </source>
</evidence>
<dbReference type="PANTHER" id="PTHR33138">
    <property type="entry name" value="OS01G0690200 PROTEIN"/>
    <property type="match status" value="1"/>
</dbReference>
<dbReference type="Pfam" id="PF13947">
    <property type="entry name" value="GUB_WAK_bind"/>
    <property type="match status" value="1"/>
</dbReference>
<protein>
    <recommendedName>
        <fullName evidence="4">Wall-associated receptor kinase galacturonan-binding domain-containing protein</fullName>
    </recommendedName>
</protein>
<proteinExistence type="predicted"/>
<sequence length="257" mass="29681">MICSRRILFAGYAALLFLVLILQGCYARTSNNCTTSCGNIHNISYPFRLKTDPESCGHKEYELTCENNLPVAYLDSAKYYVESINYNNYTIRVVDAGVQKDNCSSIPRHSLNTFYNSYWEIPYFGWPQVVSYEKEYYQSLIFVNCEDQVQSSPLYVDASSCINNSGHWYVMVGSTNLSDLADSCRIEQIAMTSIMPKEVKNISYKDLHRIMSYGFELSWFYGCCDNYKENLCNLPDYFMSYCGTSFFHSLLNLILKF</sequence>
<comment type="subcellular location">
    <subcellularLocation>
        <location evidence="1">Membrane</location>
        <topology evidence="1">Single-pass membrane protein</topology>
    </subcellularLocation>
</comment>
<accession>A0ABQ9N9R8</accession>
<comment type="caution">
    <text evidence="5">The sequence shown here is derived from an EMBL/GenBank/DDBJ whole genome shotgun (WGS) entry which is preliminary data.</text>
</comment>
<evidence type="ECO:0000259" key="4">
    <source>
        <dbReference type="Pfam" id="PF13947"/>
    </source>
</evidence>
<dbReference type="EMBL" id="JARPOI010000001">
    <property type="protein sequence ID" value="KAJ9189033.1"/>
    <property type="molecule type" value="Genomic_DNA"/>
</dbReference>
<gene>
    <name evidence="5" type="ORF">P3X46_000375</name>
</gene>
<reference evidence="5" key="1">
    <citation type="journal article" date="2023" name="Plant Biotechnol. J.">
        <title>Chromosome-level wild Hevea brasiliensis genome provides new tools for genomic-assisted breeding and valuable loci to elevate rubber yield.</title>
        <authorList>
            <person name="Cheng H."/>
            <person name="Song X."/>
            <person name="Hu Y."/>
            <person name="Wu T."/>
            <person name="Yang Q."/>
            <person name="An Z."/>
            <person name="Feng S."/>
            <person name="Deng Z."/>
            <person name="Wu W."/>
            <person name="Zeng X."/>
            <person name="Tu M."/>
            <person name="Wang X."/>
            <person name="Huang H."/>
        </authorList>
    </citation>
    <scope>NUCLEOTIDE SEQUENCE</scope>
    <source>
        <strain evidence="5">MT/VB/25A 57/8</strain>
    </source>
</reference>
<dbReference type="PROSITE" id="PS51257">
    <property type="entry name" value="PROKAR_LIPOPROTEIN"/>
    <property type="match status" value="1"/>
</dbReference>
<dbReference type="InterPro" id="IPR025287">
    <property type="entry name" value="WAK_GUB"/>
</dbReference>
<feature type="chain" id="PRO_5045986217" description="Wall-associated receptor kinase galacturonan-binding domain-containing protein" evidence="3">
    <location>
        <begin position="28"/>
        <end position="257"/>
    </location>
</feature>
<feature type="domain" description="Wall-associated receptor kinase galacturonan-binding" evidence="4">
    <location>
        <begin position="33"/>
        <end position="95"/>
    </location>
</feature>
<dbReference type="PANTHER" id="PTHR33138:SF30">
    <property type="entry name" value="LEAF RUST 10 DISEASE-RESISTANCE LOCUS RECEPTOR-LIKE PROTEIN KINASE-LIKE 2.7"/>
    <property type="match status" value="1"/>
</dbReference>